<feature type="domain" description="VTT" evidence="3">
    <location>
        <begin position="29"/>
        <end position="155"/>
    </location>
</feature>
<dbReference type="RefSeq" id="WP_376845922.1">
    <property type="nucleotide sequence ID" value="NZ_JBHSFW010000003.1"/>
</dbReference>
<organism evidence="4 5">
    <name type="scientific">Camelliibacillus cellulosilyticus</name>
    <dbReference type="NCBI Taxonomy" id="2174486"/>
    <lineage>
        <taxon>Bacteria</taxon>
        <taxon>Bacillati</taxon>
        <taxon>Bacillota</taxon>
        <taxon>Bacilli</taxon>
        <taxon>Bacillales</taxon>
        <taxon>Sporolactobacillaceae</taxon>
        <taxon>Camelliibacillus</taxon>
    </lineage>
</organism>
<dbReference type="Proteomes" id="UP001596022">
    <property type="component" value="Unassembled WGS sequence"/>
</dbReference>
<evidence type="ECO:0000259" key="3">
    <source>
        <dbReference type="Pfam" id="PF09335"/>
    </source>
</evidence>
<keyword evidence="5" id="KW-1185">Reference proteome</keyword>
<feature type="transmembrane region" description="Helical" evidence="2">
    <location>
        <begin position="170"/>
        <end position="189"/>
    </location>
</feature>
<feature type="transmembrane region" description="Helical" evidence="2">
    <location>
        <begin position="373"/>
        <end position="391"/>
    </location>
</feature>
<evidence type="ECO:0000313" key="4">
    <source>
        <dbReference type="EMBL" id="MFC4618821.1"/>
    </source>
</evidence>
<protein>
    <submittedName>
        <fullName evidence="4">VTT domain-containing protein</fullName>
    </submittedName>
</protein>
<feature type="transmembrane region" description="Helical" evidence="2">
    <location>
        <begin position="12"/>
        <end position="29"/>
    </location>
</feature>
<feature type="transmembrane region" description="Helical" evidence="2">
    <location>
        <begin position="306"/>
        <end position="325"/>
    </location>
</feature>
<proteinExistence type="inferred from homology"/>
<feature type="transmembrane region" description="Helical" evidence="2">
    <location>
        <begin position="219"/>
        <end position="243"/>
    </location>
</feature>
<comment type="similarity">
    <text evidence="1">Belongs to the DedA family.</text>
</comment>
<dbReference type="PANTHER" id="PTHR42709:SF9">
    <property type="entry name" value="ALKALINE PHOSPHATASE LIKE PROTEIN"/>
    <property type="match status" value="1"/>
</dbReference>
<name>A0ABV9GL37_9BACL</name>
<dbReference type="InterPro" id="IPR032816">
    <property type="entry name" value="VTT_dom"/>
</dbReference>
<feature type="transmembrane region" description="Helical" evidence="2">
    <location>
        <begin position="345"/>
        <end position="361"/>
    </location>
</feature>
<dbReference type="Pfam" id="PF09335">
    <property type="entry name" value="VTT_dom"/>
    <property type="match status" value="1"/>
</dbReference>
<feature type="transmembrane region" description="Helical" evidence="2">
    <location>
        <begin position="397"/>
        <end position="418"/>
    </location>
</feature>
<dbReference type="InterPro" id="IPR051311">
    <property type="entry name" value="DedA_domain"/>
</dbReference>
<reference evidence="5" key="1">
    <citation type="journal article" date="2019" name="Int. J. Syst. Evol. Microbiol.">
        <title>The Global Catalogue of Microorganisms (GCM) 10K type strain sequencing project: providing services to taxonomists for standard genome sequencing and annotation.</title>
        <authorList>
            <consortium name="The Broad Institute Genomics Platform"/>
            <consortium name="The Broad Institute Genome Sequencing Center for Infectious Disease"/>
            <person name="Wu L."/>
            <person name="Ma J."/>
        </authorList>
    </citation>
    <scope>NUCLEOTIDE SEQUENCE [LARGE SCALE GENOMIC DNA]</scope>
    <source>
        <strain evidence="5">CGMCC 1.16306</strain>
    </source>
</reference>
<gene>
    <name evidence="4" type="ORF">ACFO4N_08730</name>
</gene>
<keyword evidence="2" id="KW-0812">Transmembrane</keyword>
<comment type="caution">
    <text evidence="4">The sequence shown here is derived from an EMBL/GenBank/DDBJ whole genome shotgun (WGS) entry which is preliminary data.</text>
</comment>
<keyword evidence="2" id="KW-1133">Transmembrane helix</keyword>
<dbReference type="PANTHER" id="PTHR42709">
    <property type="entry name" value="ALKALINE PHOSPHATASE LIKE PROTEIN"/>
    <property type="match status" value="1"/>
</dbReference>
<evidence type="ECO:0000313" key="5">
    <source>
        <dbReference type="Proteomes" id="UP001596022"/>
    </source>
</evidence>
<feature type="transmembrane region" description="Helical" evidence="2">
    <location>
        <begin position="135"/>
        <end position="158"/>
    </location>
</feature>
<evidence type="ECO:0000256" key="2">
    <source>
        <dbReference type="SAM" id="Phobius"/>
    </source>
</evidence>
<keyword evidence="2" id="KW-0472">Membrane</keyword>
<dbReference type="Gene3D" id="1.20.144.10">
    <property type="entry name" value="Phosphatidic acid phosphatase type 2/haloperoxidase"/>
    <property type="match status" value="1"/>
</dbReference>
<evidence type="ECO:0000256" key="1">
    <source>
        <dbReference type="ARBA" id="ARBA00010792"/>
    </source>
</evidence>
<accession>A0ABV9GL37</accession>
<feature type="transmembrane region" description="Helical" evidence="2">
    <location>
        <begin position="272"/>
        <end position="294"/>
    </location>
</feature>
<dbReference type="EMBL" id="JBHSFW010000003">
    <property type="protein sequence ID" value="MFC4618821.1"/>
    <property type="molecule type" value="Genomic_DNA"/>
</dbReference>
<feature type="transmembrane region" description="Helical" evidence="2">
    <location>
        <begin position="49"/>
        <end position="71"/>
    </location>
</feature>
<sequence>MEQFLHLVDQYGYIILFLSLMLELIALPIPTEPLMSYAGYLAYKHVLNFPLSIAVASLGSFIGLSVAYWIGFRLGYPFFQRYGARLHLGPDRLDKMSRIFQQYGPKFLLISCFIPGVRHIAGYFAGIARVNYRSYAIFAAFGVVIWTSTFIGLGHALGPQYQLIETSVKKYLLVIVSLVILLVIAVYLFRRNLAKIQRWIIIAFKKLYDSYRIRPRLKLLVTGAVIVFIVFVTLAIGFIQAFFGHDFGDFNQIALIIFWDIFRKDWEGPMALFQFLSSVWALIGIILLTFVWIYFKGENRKLEFRFLILLIVGGILYVRLMQYLFNQASAWLHVPIEHFFASSNEQVITSTMFYGFFAFLLSRYSHRYTIKILIPFVLLFILFVIGLGAIYDHVQSPSGIIAGYVFGGVWLSFTIVLLESFRLIRLTFRIDK</sequence>